<dbReference type="EMBL" id="BLLB01000003">
    <property type="protein sequence ID" value="GFH05499.1"/>
    <property type="molecule type" value="Genomic_DNA"/>
</dbReference>
<gene>
    <name evidence="1" type="ORF">MHIP_59820</name>
</gene>
<sequence length="54" mass="5662">MAEKVAAMAAHAPPDKLLRCIEAVLECREALAVNVKPKFAVDAMVGTVGQALRG</sequence>
<dbReference type="AlphaFoldDB" id="A0A7I9ZXG1"/>
<evidence type="ECO:0000313" key="2">
    <source>
        <dbReference type="Proteomes" id="UP000465304"/>
    </source>
</evidence>
<organism evidence="1 2">
    <name type="scientific">Mycolicibacterium hippocampi</name>
    <dbReference type="NCBI Taxonomy" id="659824"/>
    <lineage>
        <taxon>Bacteria</taxon>
        <taxon>Bacillati</taxon>
        <taxon>Actinomycetota</taxon>
        <taxon>Actinomycetes</taxon>
        <taxon>Mycobacteriales</taxon>
        <taxon>Mycobacteriaceae</taxon>
        <taxon>Mycolicibacterium</taxon>
    </lineage>
</organism>
<reference evidence="1 2" key="1">
    <citation type="journal article" date="2019" name="Emerg. Microbes Infect.">
        <title>Comprehensive subspecies identification of 175 nontuberculous mycobacteria species based on 7547 genomic profiles.</title>
        <authorList>
            <person name="Matsumoto Y."/>
            <person name="Kinjo T."/>
            <person name="Motooka D."/>
            <person name="Nabeya D."/>
            <person name="Jung N."/>
            <person name="Uechi K."/>
            <person name="Horii T."/>
            <person name="Iida T."/>
            <person name="Fujita J."/>
            <person name="Nakamura S."/>
        </authorList>
    </citation>
    <scope>NUCLEOTIDE SEQUENCE [LARGE SCALE GENOMIC DNA]</scope>
    <source>
        <strain evidence="1 2">JCM 30996</strain>
    </source>
</reference>
<evidence type="ECO:0008006" key="3">
    <source>
        <dbReference type="Google" id="ProtNLM"/>
    </source>
</evidence>
<comment type="caution">
    <text evidence="1">The sequence shown here is derived from an EMBL/GenBank/DDBJ whole genome shotgun (WGS) entry which is preliminary data.</text>
</comment>
<protein>
    <recommendedName>
        <fullName evidence="3">DNA polymerase III subunit delta</fullName>
    </recommendedName>
</protein>
<keyword evidence="2" id="KW-1185">Reference proteome</keyword>
<proteinExistence type="predicted"/>
<evidence type="ECO:0000313" key="1">
    <source>
        <dbReference type="EMBL" id="GFH05499.1"/>
    </source>
</evidence>
<accession>A0A7I9ZXG1</accession>
<name>A0A7I9ZXG1_9MYCO</name>
<dbReference type="Proteomes" id="UP000465304">
    <property type="component" value="Unassembled WGS sequence"/>
</dbReference>